<dbReference type="PANTHER" id="PTHR30069:SF29">
    <property type="entry name" value="HEMOGLOBIN AND HEMOGLOBIN-HAPTOGLOBIN-BINDING PROTEIN 1-RELATED"/>
    <property type="match status" value="1"/>
</dbReference>
<keyword evidence="5 8" id="KW-0732">Signal</keyword>
<keyword evidence="3" id="KW-1134">Transmembrane beta strand</keyword>
<dbReference type="Gene3D" id="2.40.170.20">
    <property type="entry name" value="TonB-dependent receptor, beta-barrel domain"/>
    <property type="match status" value="1"/>
</dbReference>
<comment type="subcellular location">
    <subcellularLocation>
        <location evidence="1">Cell outer membrane</location>
        <topology evidence="1">Multi-pass membrane protein</topology>
    </subcellularLocation>
</comment>
<evidence type="ECO:0000256" key="2">
    <source>
        <dbReference type="ARBA" id="ARBA00022448"/>
    </source>
</evidence>
<keyword evidence="6" id="KW-0472">Membrane</keyword>
<dbReference type="Proteomes" id="UP001610063">
    <property type="component" value="Unassembled WGS sequence"/>
</dbReference>
<dbReference type="EMBL" id="JBIPKE010000020">
    <property type="protein sequence ID" value="MFH6985962.1"/>
    <property type="molecule type" value="Genomic_DNA"/>
</dbReference>
<evidence type="ECO:0000256" key="1">
    <source>
        <dbReference type="ARBA" id="ARBA00004571"/>
    </source>
</evidence>
<reference evidence="9 10" key="1">
    <citation type="journal article" date="2013" name="Int. J. Syst. Evol. Microbiol.">
        <title>Marinoscillum luteum sp. nov., isolated from marine sediment.</title>
        <authorList>
            <person name="Cha I.T."/>
            <person name="Park S.J."/>
            <person name="Kim S.J."/>
            <person name="Kim J.G."/>
            <person name="Jung M.Y."/>
            <person name="Shin K.S."/>
            <person name="Kwon K.K."/>
            <person name="Yang S.H."/>
            <person name="Seo Y.S."/>
            <person name="Rhee S.K."/>
        </authorList>
    </citation>
    <scope>NUCLEOTIDE SEQUENCE [LARGE SCALE GENOMIC DNA]</scope>
    <source>
        <strain evidence="9 10">KCTC 23939</strain>
    </source>
</reference>
<dbReference type="SUPFAM" id="SSF56935">
    <property type="entry name" value="Porins"/>
    <property type="match status" value="1"/>
</dbReference>
<sequence>MIRGVLLVIFFALTGGSFAQSVVTWQVKDSERVPVLGATVLLESGEVLITNANGKVSKEISGTEIGFQITFVGFKPVQNTFPISGDTTLLIILESDEVVMEAVEIRGNPPRQQLQETGTGYVTFSMEGESELPYLLGEQDPLKFIQSQSGVASGTDGNNGYYVRGGGIDQNAIELDHLELYNTNHLFGFFSTFNPKAIDQVSFMKSGFPAAIGGRLSSMMRIETINPDADSFHGHVKVGVLAGGVSLEIPVIKQKSSLLVAARRSYLDLITQNLMDDESEISRRTDYRFSDLILKYNHRINSQHTLSMVGFMGTDDYLFRSERTFENHIYWKTLNGGVNWKWMANADLDGEVYATLGRYEQRYGAGLSIYQIDLDSYIANARAGANVFLTRGSHQLTFGAEYSYRSFRPSQVHIESTQEEFNLSEVSWLPTAELAVSVDDEITLTEQLRIGLGLRLSSFVHLGPFTRYETTENLVSVDSTHFSHGEWVQHYVSPEPRVRVNYLMNQNSALKASYDRNVQYIHLSPLGSVSLPTDIWVPSSQKIRPQKAHQVALGYYSLLSSQIKYSVEGYYKLLQNQIEYRNGAIAGYSGSKNFDDDFIFGKGQSYGVEFSVTKDAGSMEYQASYTLSKTERSFEEVQGGETFRAKYDRTHDLNLIGTYHLGNWSFSGLFKLSSGNNLTVPVAKYVINESIVSEYSDRNAFRLPMYHRLDVAASWHPSGNEQVTWVFSVYNVYNRRNPYFVYFDVKGDVSAYALDISLKEVALFPVLPSLSFEYSF</sequence>
<dbReference type="InterPro" id="IPR036942">
    <property type="entry name" value="Beta-barrel_TonB_sf"/>
</dbReference>
<evidence type="ECO:0000256" key="6">
    <source>
        <dbReference type="ARBA" id="ARBA00023136"/>
    </source>
</evidence>
<keyword evidence="9" id="KW-0675">Receptor</keyword>
<name>A0ABW7NEP0_9BACT</name>
<feature type="chain" id="PRO_5045223397" evidence="8">
    <location>
        <begin position="20"/>
        <end position="776"/>
    </location>
</feature>
<accession>A0ABW7NEP0</accession>
<proteinExistence type="predicted"/>
<organism evidence="9 10">
    <name type="scientific">Marinoscillum luteum</name>
    <dbReference type="NCBI Taxonomy" id="861051"/>
    <lineage>
        <taxon>Bacteria</taxon>
        <taxon>Pseudomonadati</taxon>
        <taxon>Bacteroidota</taxon>
        <taxon>Cytophagia</taxon>
        <taxon>Cytophagales</taxon>
        <taxon>Reichenbachiellaceae</taxon>
        <taxon>Marinoscillum</taxon>
    </lineage>
</organism>
<dbReference type="PANTHER" id="PTHR30069">
    <property type="entry name" value="TONB-DEPENDENT OUTER MEMBRANE RECEPTOR"/>
    <property type="match status" value="1"/>
</dbReference>
<evidence type="ECO:0000313" key="9">
    <source>
        <dbReference type="EMBL" id="MFH6985962.1"/>
    </source>
</evidence>
<keyword evidence="4" id="KW-0812">Transmembrane</keyword>
<dbReference type="RefSeq" id="WP_395419433.1">
    <property type="nucleotide sequence ID" value="NZ_JBIPKE010000020.1"/>
</dbReference>
<evidence type="ECO:0000256" key="7">
    <source>
        <dbReference type="ARBA" id="ARBA00023237"/>
    </source>
</evidence>
<keyword evidence="10" id="KW-1185">Reference proteome</keyword>
<evidence type="ECO:0000256" key="8">
    <source>
        <dbReference type="SAM" id="SignalP"/>
    </source>
</evidence>
<evidence type="ECO:0000313" key="10">
    <source>
        <dbReference type="Proteomes" id="UP001610063"/>
    </source>
</evidence>
<comment type="caution">
    <text evidence="9">The sequence shown here is derived from an EMBL/GenBank/DDBJ whole genome shotgun (WGS) entry which is preliminary data.</text>
</comment>
<keyword evidence="2" id="KW-0813">Transport</keyword>
<dbReference type="InterPro" id="IPR039426">
    <property type="entry name" value="TonB-dep_rcpt-like"/>
</dbReference>
<evidence type="ECO:0000256" key="4">
    <source>
        <dbReference type="ARBA" id="ARBA00022692"/>
    </source>
</evidence>
<keyword evidence="7" id="KW-0998">Cell outer membrane</keyword>
<protein>
    <submittedName>
        <fullName evidence="9">TonB-dependent receptor plug domain-containing protein</fullName>
    </submittedName>
</protein>
<evidence type="ECO:0000256" key="3">
    <source>
        <dbReference type="ARBA" id="ARBA00022452"/>
    </source>
</evidence>
<feature type="signal peptide" evidence="8">
    <location>
        <begin position="1"/>
        <end position="19"/>
    </location>
</feature>
<evidence type="ECO:0000256" key="5">
    <source>
        <dbReference type="ARBA" id="ARBA00022729"/>
    </source>
</evidence>
<gene>
    <name evidence="9" type="ORF">ACHKAR_21085</name>
</gene>